<dbReference type="RefSeq" id="WP_246947315.1">
    <property type="nucleotide sequence ID" value="NZ_JALKII010000001.1"/>
</dbReference>
<keyword evidence="2" id="KW-1185">Reference proteome</keyword>
<dbReference type="Proteomes" id="UP001165524">
    <property type="component" value="Unassembled WGS sequence"/>
</dbReference>
<proteinExistence type="predicted"/>
<organism evidence="1 2">
    <name type="scientific">Alcanivorax quisquiliarum</name>
    <dbReference type="NCBI Taxonomy" id="2933565"/>
    <lineage>
        <taxon>Bacteria</taxon>
        <taxon>Pseudomonadati</taxon>
        <taxon>Pseudomonadota</taxon>
        <taxon>Gammaproteobacteria</taxon>
        <taxon>Oceanospirillales</taxon>
        <taxon>Alcanivoracaceae</taxon>
        <taxon>Alcanivorax</taxon>
    </lineage>
</organism>
<protein>
    <submittedName>
        <fullName evidence="1">Kdo hydroxylase family protein</fullName>
    </submittedName>
</protein>
<accession>A0ABT0E379</accession>
<comment type="caution">
    <text evidence="1">The sequence shown here is derived from an EMBL/GenBank/DDBJ whole genome shotgun (WGS) entry which is preliminary data.</text>
</comment>
<name>A0ABT0E379_9GAMM</name>
<reference evidence="1" key="1">
    <citation type="submission" date="2022-04" db="EMBL/GenBank/DDBJ databases">
        <title>Alcanivorax sp. CY1518 draft genome sequence.</title>
        <authorList>
            <person name="Zhao G."/>
            <person name="An M."/>
        </authorList>
    </citation>
    <scope>NUCLEOTIDE SEQUENCE</scope>
    <source>
        <strain evidence="1">CY1518</strain>
    </source>
</reference>
<sequence length="291" mass="32714">MNNAVTQLSLDSWACDNPDTDIPQALETGKVLFFPQLAFALHDTEYALLTPALLGPKTRNISFASAGLSGAVGSDGTLLMLEAMMQRFRRHAQHLIQSLLPRYTASVALGATSFRPMDVSERRQSWRADDRRLHVDAFPSRPNNGERILRVFTNINPAGEPRVWRVGEPFEQVARQFLPNLRPYTAWQARLLKRLGITKSLRSEYDHLMLQLHDNMKRDAAYQDTAPQVTVPFPAGSTWVCFSDQVPHASMAGQYLLEQTLHLPARKLYQPDTSPLAVLRALTGRPLTVEQ</sequence>
<evidence type="ECO:0000313" key="1">
    <source>
        <dbReference type="EMBL" id="MCK0536260.1"/>
    </source>
</evidence>
<gene>
    <name evidence="1" type="ORF">MU846_00870</name>
</gene>
<dbReference type="EMBL" id="JALKII010000001">
    <property type="protein sequence ID" value="MCK0536260.1"/>
    <property type="molecule type" value="Genomic_DNA"/>
</dbReference>
<dbReference type="InterPro" id="IPR021266">
    <property type="entry name" value="Kdo_hydroxlase"/>
</dbReference>
<evidence type="ECO:0000313" key="2">
    <source>
        <dbReference type="Proteomes" id="UP001165524"/>
    </source>
</evidence>
<dbReference type="Pfam" id="PF11004">
    <property type="entry name" value="Kdo_hydroxy"/>
    <property type="match status" value="1"/>
</dbReference>